<organism evidence="2 3">
    <name type="scientific">Cyclotella atomus</name>
    <dbReference type="NCBI Taxonomy" id="382360"/>
    <lineage>
        <taxon>Eukaryota</taxon>
        <taxon>Sar</taxon>
        <taxon>Stramenopiles</taxon>
        <taxon>Ochrophyta</taxon>
        <taxon>Bacillariophyta</taxon>
        <taxon>Coscinodiscophyceae</taxon>
        <taxon>Thalassiosirophycidae</taxon>
        <taxon>Stephanodiscales</taxon>
        <taxon>Stephanodiscaceae</taxon>
        <taxon>Cyclotella</taxon>
    </lineage>
</organism>
<evidence type="ECO:0000313" key="2">
    <source>
        <dbReference type="EMBL" id="KAL3772791.1"/>
    </source>
</evidence>
<evidence type="ECO:0000313" key="3">
    <source>
        <dbReference type="Proteomes" id="UP001530400"/>
    </source>
</evidence>
<evidence type="ECO:0000256" key="1">
    <source>
        <dbReference type="SAM" id="MobiDB-lite"/>
    </source>
</evidence>
<name>A0ABD3NEG3_9STRA</name>
<protein>
    <submittedName>
        <fullName evidence="2">Uncharacterized protein</fullName>
    </submittedName>
</protein>
<gene>
    <name evidence="2" type="ORF">ACHAWO_004800</name>
</gene>
<proteinExistence type="predicted"/>
<feature type="region of interest" description="Disordered" evidence="1">
    <location>
        <begin position="1"/>
        <end position="52"/>
    </location>
</feature>
<dbReference type="EMBL" id="JALLPJ020001260">
    <property type="protein sequence ID" value="KAL3772791.1"/>
    <property type="molecule type" value="Genomic_DNA"/>
</dbReference>
<keyword evidence="3" id="KW-1185">Reference proteome</keyword>
<comment type="caution">
    <text evidence="2">The sequence shown here is derived from an EMBL/GenBank/DDBJ whole genome shotgun (WGS) entry which is preliminary data.</text>
</comment>
<dbReference type="AlphaFoldDB" id="A0ABD3NEG3"/>
<dbReference type="Proteomes" id="UP001530400">
    <property type="component" value="Unassembled WGS sequence"/>
</dbReference>
<reference evidence="2 3" key="1">
    <citation type="submission" date="2024-10" db="EMBL/GenBank/DDBJ databases">
        <title>Updated reference genomes for cyclostephanoid diatoms.</title>
        <authorList>
            <person name="Roberts W.R."/>
            <person name="Alverson A.J."/>
        </authorList>
    </citation>
    <scope>NUCLEOTIDE SEQUENCE [LARGE SCALE GENOMIC DNA]</scope>
    <source>
        <strain evidence="2 3">AJA010-31</strain>
    </source>
</reference>
<sequence>MPTAQGDTATNITNTSTPPRPRPTVQHPPPPYTPASANTGHQSPTANSPAAPPAAATFMQFIQTMIERSTSSSDNKVQPDLPELSLTLQGDMFSKLPKKYLHPYVNNPKFKTDGFSMLKDFLACINPQIPLSTNYVLSMPYPTLPSPHQVLAKKCSPPAVALSPICSVSTMKS</sequence>
<feature type="compositionally biased region" description="Low complexity" evidence="1">
    <location>
        <begin position="43"/>
        <end position="52"/>
    </location>
</feature>
<feature type="compositionally biased region" description="Pro residues" evidence="1">
    <location>
        <begin position="18"/>
        <end position="33"/>
    </location>
</feature>
<accession>A0ABD3NEG3</accession>